<keyword evidence="2" id="KW-0808">Transferase</keyword>
<evidence type="ECO:0000259" key="3">
    <source>
        <dbReference type="Pfam" id="PF00685"/>
    </source>
</evidence>
<evidence type="ECO:0000256" key="2">
    <source>
        <dbReference type="ARBA" id="ARBA00022679"/>
    </source>
</evidence>
<accession>A0A2T7PHG5</accession>
<dbReference type="InterPro" id="IPR000863">
    <property type="entry name" value="Sulfotransferase_dom"/>
</dbReference>
<evidence type="ECO:0000313" key="5">
    <source>
        <dbReference type="Proteomes" id="UP000245119"/>
    </source>
</evidence>
<dbReference type="Pfam" id="PF00685">
    <property type="entry name" value="Sulfotransfer_1"/>
    <property type="match status" value="1"/>
</dbReference>
<dbReference type="EMBL" id="PZQS01000004">
    <property type="protein sequence ID" value="PVD32859.1"/>
    <property type="molecule type" value="Genomic_DNA"/>
</dbReference>
<organism evidence="4 5">
    <name type="scientific">Pomacea canaliculata</name>
    <name type="common">Golden apple snail</name>
    <dbReference type="NCBI Taxonomy" id="400727"/>
    <lineage>
        <taxon>Eukaryota</taxon>
        <taxon>Metazoa</taxon>
        <taxon>Spiralia</taxon>
        <taxon>Lophotrochozoa</taxon>
        <taxon>Mollusca</taxon>
        <taxon>Gastropoda</taxon>
        <taxon>Caenogastropoda</taxon>
        <taxon>Architaenioglossa</taxon>
        <taxon>Ampullarioidea</taxon>
        <taxon>Ampullariidae</taxon>
        <taxon>Pomacea</taxon>
    </lineage>
</organism>
<dbReference type="SUPFAM" id="SSF52540">
    <property type="entry name" value="P-loop containing nucleoside triphosphate hydrolases"/>
    <property type="match status" value="1"/>
</dbReference>
<dbReference type="Gene3D" id="3.40.50.300">
    <property type="entry name" value="P-loop containing nucleotide triphosphate hydrolases"/>
    <property type="match status" value="1"/>
</dbReference>
<dbReference type="GO" id="GO:0008146">
    <property type="term" value="F:sulfotransferase activity"/>
    <property type="evidence" value="ECO:0007669"/>
    <property type="project" value="InterPro"/>
</dbReference>
<comment type="similarity">
    <text evidence="1">Belongs to the sulfotransferase 1 family.</text>
</comment>
<evidence type="ECO:0000313" key="4">
    <source>
        <dbReference type="EMBL" id="PVD32859.1"/>
    </source>
</evidence>
<dbReference type="OrthoDB" id="205623at2759"/>
<gene>
    <name evidence="4" type="ORF">C0Q70_08306</name>
</gene>
<proteinExistence type="inferred from homology"/>
<comment type="caution">
    <text evidence="4">The sequence shown here is derived from an EMBL/GenBank/DDBJ whole genome shotgun (WGS) entry which is preliminary data.</text>
</comment>
<keyword evidence="5" id="KW-1185">Reference proteome</keyword>
<dbReference type="InterPro" id="IPR027417">
    <property type="entry name" value="P-loop_NTPase"/>
</dbReference>
<evidence type="ECO:0000256" key="1">
    <source>
        <dbReference type="ARBA" id="ARBA00005771"/>
    </source>
</evidence>
<sequence length="302" mass="35250">MESEVAQTTPATSRDLSARYGTTGTLTYLGDDPRPFTYVLDGYACMPFVPPTLSTTLDVHIDNLKNMQLRDDDMIICAYPKAGTHWLWEVTSMLLQGKAEYDSRPKEELMMEFIDVDKLEKTPSPRILNSHLPFYMLPWQQMKGKRTKILYVYRNPKDSCVSFYHHMKAFDEGPIHDMAFNDFCELFFFGKLPFDNYFWHMKQVTTFVEENPDLPVLTLSFEDMKKNPLENVKRLAKFLELDVDEQLCKDITDACSFNNLKKGAALKKIPLSILEMENAEKKPPPLEFYRKGQFYYLTKLYK</sequence>
<dbReference type="AlphaFoldDB" id="A0A2T7PHG5"/>
<reference evidence="4 5" key="1">
    <citation type="submission" date="2018-04" db="EMBL/GenBank/DDBJ databases">
        <title>The genome of golden apple snail Pomacea canaliculata provides insight into stress tolerance and invasive adaptation.</title>
        <authorList>
            <person name="Liu C."/>
            <person name="Liu B."/>
            <person name="Ren Y."/>
            <person name="Zhang Y."/>
            <person name="Wang H."/>
            <person name="Li S."/>
            <person name="Jiang F."/>
            <person name="Yin L."/>
            <person name="Zhang G."/>
            <person name="Qian W."/>
            <person name="Fan W."/>
        </authorList>
    </citation>
    <scope>NUCLEOTIDE SEQUENCE [LARGE SCALE GENOMIC DNA]</scope>
    <source>
        <strain evidence="4">SZHN2017</strain>
        <tissue evidence="4">Muscle</tissue>
    </source>
</reference>
<name>A0A2T7PHG5_POMCA</name>
<dbReference type="PANTHER" id="PTHR11783">
    <property type="entry name" value="SULFOTRANSFERASE SULT"/>
    <property type="match status" value="1"/>
</dbReference>
<protein>
    <recommendedName>
        <fullName evidence="3">Sulfotransferase domain-containing protein</fullName>
    </recommendedName>
</protein>
<feature type="domain" description="Sulfotransferase" evidence="3">
    <location>
        <begin position="71"/>
        <end position="273"/>
    </location>
</feature>
<dbReference type="Proteomes" id="UP000245119">
    <property type="component" value="Linkage Group LG4"/>
</dbReference>